<evidence type="ECO:0000256" key="8">
    <source>
        <dbReference type="RuleBase" id="RU000489"/>
    </source>
</evidence>
<dbReference type="AlphaFoldDB" id="A0A8H7KCP9"/>
<dbReference type="EMBL" id="JABXXO010000009">
    <property type="protein sequence ID" value="KAF7770928.1"/>
    <property type="molecule type" value="Genomic_DNA"/>
</dbReference>
<dbReference type="Pfam" id="PF00704">
    <property type="entry name" value="Glyco_hydro_18"/>
    <property type="match status" value="1"/>
</dbReference>
<dbReference type="InterPro" id="IPR001579">
    <property type="entry name" value="Glyco_hydro_18_chit_AS"/>
</dbReference>
<accession>A0A8H7KCP9</accession>
<dbReference type="PANTHER" id="PTHR45708">
    <property type="entry name" value="ENDOCHITINASE"/>
    <property type="match status" value="1"/>
</dbReference>
<dbReference type="Gene3D" id="3.20.20.80">
    <property type="entry name" value="Glycosidases"/>
    <property type="match status" value="1"/>
</dbReference>
<evidence type="ECO:0000256" key="1">
    <source>
        <dbReference type="ARBA" id="ARBA00000822"/>
    </source>
</evidence>
<dbReference type="InterPro" id="IPR001223">
    <property type="entry name" value="Glyco_hydro18_cat"/>
</dbReference>
<dbReference type="SUPFAM" id="SSF51445">
    <property type="entry name" value="(Trans)glycosidases"/>
    <property type="match status" value="1"/>
</dbReference>
<dbReference type="PROSITE" id="PS51910">
    <property type="entry name" value="GH18_2"/>
    <property type="match status" value="1"/>
</dbReference>
<keyword evidence="7" id="KW-0624">Polysaccharide degradation</keyword>
<evidence type="ECO:0000313" key="12">
    <source>
        <dbReference type="Proteomes" id="UP000629468"/>
    </source>
</evidence>
<dbReference type="CDD" id="cd00598">
    <property type="entry name" value="GH18_chitinase-like"/>
    <property type="match status" value="1"/>
</dbReference>
<protein>
    <recommendedName>
        <fullName evidence="2">chitinase</fullName>
        <ecNumber evidence="2">3.2.1.14</ecNumber>
    </recommendedName>
</protein>
<evidence type="ECO:0000256" key="9">
    <source>
        <dbReference type="RuleBase" id="RU004453"/>
    </source>
</evidence>
<sequence length="386" mass="42065">MGIGKPRHLQSSSSLSGEMYHIAAQNDFMGRGCTPHFLSAKKHELSEFLRHLHDNKDIALSKCSQVFEWCFGSLLAVAAAPLESFNLTDTAKHFLTERAKNAVPGAPRFVVYGDRFVSGITGPPPVNDVRGFNVFALSFLLTSGPADKAIEWTWLTDAERSNILTQYHNAGIQIIVSAFGATDAPTSTGRDPIATANTMANFVRQFRLDGIDVDYEDFNAFNAGNGSAEQWLISFTRQLRQQLPSGAILTHAPVAPWFSASRFPAGGYLAIHRSVGNLIDWYNVQFYNQGTSEYTTCNNLLNTSSGTWPNSAVFQIAASGVPLSKIVIGKPATSGDASNGFMSTSTLAQCAQQARNQGWNGGVMVWQYPNANANWIRDVRSLAFPV</sequence>
<reference evidence="11 12" key="1">
    <citation type="journal article" name="Sci. Rep.">
        <title>Telomere-to-telomere assembled and centromere annotated genomes of the two main subspecies of the button mushroom Agaricus bisporus reveal especially polymorphic chromosome ends.</title>
        <authorList>
            <person name="Sonnenberg A.S.M."/>
            <person name="Sedaghat-Telgerd N."/>
            <person name="Lavrijssen B."/>
            <person name="Ohm R.A."/>
            <person name="Hendrickx P.M."/>
            <person name="Scholtmeijer K."/>
            <person name="Baars J.J.P."/>
            <person name="van Peer A."/>
        </authorList>
    </citation>
    <scope>NUCLEOTIDE SEQUENCE [LARGE SCALE GENOMIC DNA]</scope>
    <source>
        <strain evidence="11 12">H119_p4</strain>
    </source>
</reference>
<keyword evidence="6 8" id="KW-0326">Glycosidase</keyword>
<evidence type="ECO:0000256" key="3">
    <source>
        <dbReference type="ARBA" id="ARBA00022801"/>
    </source>
</evidence>
<evidence type="ECO:0000256" key="6">
    <source>
        <dbReference type="ARBA" id="ARBA00023295"/>
    </source>
</evidence>
<dbReference type="PROSITE" id="PS01095">
    <property type="entry name" value="GH18_1"/>
    <property type="match status" value="1"/>
</dbReference>
<evidence type="ECO:0000256" key="2">
    <source>
        <dbReference type="ARBA" id="ARBA00012729"/>
    </source>
</evidence>
<dbReference type="InterPro" id="IPR017853">
    <property type="entry name" value="GH"/>
</dbReference>
<dbReference type="EC" id="3.2.1.14" evidence="2"/>
<dbReference type="Proteomes" id="UP000629468">
    <property type="component" value="Unassembled WGS sequence"/>
</dbReference>
<comment type="similarity">
    <text evidence="9">Belongs to the glycosyl hydrolase 18 family.</text>
</comment>
<name>A0A8H7KCP9_AGABI</name>
<keyword evidence="5" id="KW-0119">Carbohydrate metabolism</keyword>
<evidence type="ECO:0000256" key="4">
    <source>
        <dbReference type="ARBA" id="ARBA00023024"/>
    </source>
</evidence>
<evidence type="ECO:0000313" key="11">
    <source>
        <dbReference type="EMBL" id="KAF7770928.1"/>
    </source>
</evidence>
<dbReference type="GO" id="GO:0006032">
    <property type="term" value="P:chitin catabolic process"/>
    <property type="evidence" value="ECO:0007669"/>
    <property type="project" value="UniProtKB-KW"/>
</dbReference>
<evidence type="ECO:0000256" key="7">
    <source>
        <dbReference type="ARBA" id="ARBA00023326"/>
    </source>
</evidence>
<comment type="catalytic activity">
    <reaction evidence="1">
        <text>Random endo-hydrolysis of N-acetyl-beta-D-glucosaminide (1-&gt;4)-beta-linkages in chitin and chitodextrins.</text>
        <dbReference type="EC" id="3.2.1.14"/>
    </reaction>
</comment>
<keyword evidence="3 8" id="KW-0378">Hydrolase</keyword>
<dbReference type="GO" id="GO:0000272">
    <property type="term" value="P:polysaccharide catabolic process"/>
    <property type="evidence" value="ECO:0007669"/>
    <property type="project" value="UniProtKB-KW"/>
</dbReference>
<evidence type="ECO:0000259" key="10">
    <source>
        <dbReference type="PROSITE" id="PS51910"/>
    </source>
</evidence>
<dbReference type="PANTHER" id="PTHR45708:SF49">
    <property type="entry name" value="ENDOCHITINASE"/>
    <property type="match status" value="1"/>
</dbReference>
<comment type="caution">
    <text evidence="11">The sequence shown here is derived from an EMBL/GenBank/DDBJ whole genome shotgun (WGS) entry which is preliminary data.</text>
</comment>
<organism evidence="11 12">
    <name type="scientific">Agaricus bisporus var. burnettii</name>
    <dbReference type="NCBI Taxonomy" id="192524"/>
    <lineage>
        <taxon>Eukaryota</taxon>
        <taxon>Fungi</taxon>
        <taxon>Dikarya</taxon>
        <taxon>Basidiomycota</taxon>
        <taxon>Agaricomycotina</taxon>
        <taxon>Agaricomycetes</taxon>
        <taxon>Agaricomycetidae</taxon>
        <taxon>Agaricales</taxon>
        <taxon>Agaricineae</taxon>
        <taxon>Agaricaceae</taxon>
        <taxon>Agaricus</taxon>
    </lineage>
</organism>
<gene>
    <name evidence="11" type="ORF">Agabi119p4_6902</name>
</gene>
<dbReference type="GO" id="GO:0008843">
    <property type="term" value="F:endochitinase activity"/>
    <property type="evidence" value="ECO:0007669"/>
    <property type="project" value="UniProtKB-EC"/>
</dbReference>
<keyword evidence="4" id="KW-0146">Chitin degradation</keyword>
<evidence type="ECO:0000256" key="5">
    <source>
        <dbReference type="ARBA" id="ARBA00023277"/>
    </source>
</evidence>
<proteinExistence type="inferred from homology"/>
<dbReference type="InterPro" id="IPR050542">
    <property type="entry name" value="Glycosyl_Hydrlase18_Chitinase"/>
</dbReference>
<feature type="domain" description="GH18" evidence="10">
    <location>
        <begin position="107"/>
        <end position="386"/>
    </location>
</feature>